<dbReference type="CDD" id="cd03185">
    <property type="entry name" value="GST_C_Tau"/>
    <property type="match status" value="1"/>
</dbReference>
<dbReference type="SFLD" id="SFLDG01152">
    <property type="entry name" value="Main.3:_Omega-_and_Tau-like"/>
    <property type="match status" value="1"/>
</dbReference>
<dbReference type="InterPro" id="IPR045073">
    <property type="entry name" value="Omega/Tau-like"/>
</dbReference>
<dbReference type="InterPro" id="IPR036249">
    <property type="entry name" value="Thioredoxin-like_sf"/>
</dbReference>
<evidence type="ECO:0000256" key="4">
    <source>
        <dbReference type="RuleBase" id="RU003494"/>
    </source>
</evidence>
<dbReference type="InterPro" id="IPR010987">
    <property type="entry name" value="Glutathione-S-Trfase_C-like"/>
</dbReference>
<proteinExistence type="evidence at transcript level"/>
<dbReference type="PROSITE" id="PS50404">
    <property type="entry name" value="GST_NTER"/>
    <property type="match status" value="1"/>
</dbReference>
<dbReference type="GO" id="GO:0004364">
    <property type="term" value="F:glutathione transferase activity"/>
    <property type="evidence" value="ECO:0007669"/>
    <property type="project" value="UniProtKB-EC"/>
</dbReference>
<dbReference type="InterPro" id="IPR040079">
    <property type="entry name" value="Glutathione_S-Trfase"/>
</dbReference>
<dbReference type="FunFam" id="1.20.1050.10:FF:000012">
    <property type="entry name" value="Tau class glutathione S-transferase"/>
    <property type="match status" value="1"/>
</dbReference>
<accession>A0A0U2VCV9</accession>
<evidence type="ECO:0000313" key="7">
    <source>
        <dbReference type="EMBL" id="ALS35596.1"/>
    </source>
</evidence>
<dbReference type="InterPro" id="IPR036282">
    <property type="entry name" value="Glutathione-S-Trfase_C_sf"/>
</dbReference>
<dbReference type="Pfam" id="PF00043">
    <property type="entry name" value="GST_C"/>
    <property type="match status" value="1"/>
</dbReference>
<feature type="domain" description="GST N-terminal" evidence="5">
    <location>
        <begin position="2"/>
        <end position="81"/>
    </location>
</feature>
<dbReference type="SUPFAM" id="SSF47616">
    <property type="entry name" value="GST C-terminal domain-like"/>
    <property type="match status" value="1"/>
</dbReference>
<evidence type="ECO:0000259" key="5">
    <source>
        <dbReference type="PROSITE" id="PS50404"/>
    </source>
</evidence>
<dbReference type="PANTHER" id="PTHR11260:SF775">
    <property type="entry name" value="GLUTATHIONE S-TRANSFERASE U10"/>
    <property type="match status" value="1"/>
</dbReference>
<dbReference type="EC" id="2.5.1.18" evidence="1"/>
<dbReference type="FunFam" id="3.40.30.10:FF:000014">
    <property type="entry name" value="Tau class glutathione S-transferase"/>
    <property type="match status" value="1"/>
</dbReference>
<dbReference type="AlphaFoldDB" id="A0A0U2VCV9"/>
<dbReference type="SFLD" id="SFLDS00019">
    <property type="entry name" value="Glutathione_Transferase_(cytos"/>
    <property type="match status" value="1"/>
</dbReference>
<evidence type="ECO:0000256" key="2">
    <source>
        <dbReference type="ARBA" id="ARBA00022679"/>
    </source>
</evidence>
<dbReference type="Gene3D" id="1.20.1050.10">
    <property type="match status" value="1"/>
</dbReference>
<dbReference type="SFLD" id="SFLDG00358">
    <property type="entry name" value="Main_(cytGST)"/>
    <property type="match status" value="1"/>
</dbReference>
<dbReference type="InterPro" id="IPR045074">
    <property type="entry name" value="GST_C_Tau"/>
</dbReference>
<dbReference type="GO" id="GO:0006749">
    <property type="term" value="P:glutathione metabolic process"/>
    <property type="evidence" value="ECO:0007669"/>
    <property type="project" value="InterPro"/>
</dbReference>
<keyword evidence="2 7" id="KW-0808">Transferase</keyword>
<name>A0A0U2VCV9_JUGRE</name>
<dbReference type="SUPFAM" id="SSF52833">
    <property type="entry name" value="Thioredoxin-like"/>
    <property type="match status" value="1"/>
</dbReference>
<feature type="domain" description="GST C-terminal" evidence="6">
    <location>
        <begin position="87"/>
        <end position="224"/>
    </location>
</feature>
<dbReference type="Gene3D" id="3.40.30.10">
    <property type="entry name" value="Glutaredoxin"/>
    <property type="match status" value="1"/>
</dbReference>
<dbReference type="PROSITE" id="PS50405">
    <property type="entry name" value="GST_CTER"/>
    <property type="match status" value="1"/>
</dbReference>
<evidence type="ECO:0000256" key="1">
    <source>
        <dbReference type="ARBA" id="ARBA00012452"/>
    </source>
</evidence>
<evidence type="ECO:0000259" key="6">
    <source>
        <dbReference type="PROSITE" id="PS50405"/>
    </source>
</evidence>
<comment type="similarity">
    <text evidence="4">Belongs to the GST superfamily.</text>
</comment>
<protein>
    <recommendedName>
        <fullName evidence="1">glutathione transferase</fullName>
        <ecNumber evidence="1">2.5.1.18</ecNumber>
    </recommendedName>
</protein>
<dbReference type="InterPro" id="IPR004045">
    <property type="entry name" value="Glutathione_S-Trfase_N"/>
</dbReference>
<dbReference type="Pfam" id="PF02798">
    <property type="entry name" value="GST_N"/>
    <property type="match status" value="1"/>
</dbReference>
<dbReference type="InterPro" id="IPR004046">
    <property type="entry name" value="GST_C"/>
</dbReference>
<organism evidence="7">
    <name type="scientific">Juglans regia</name>
    <name type="common">English walnut</name>
    <dbReference type="NCBI Taxonomy" id="51240"/>
    <lineage>
        <taxon>Eukaryota</taxon>
        <taxon>Viridiplantae</taxon>
        <taxon>Streptophyta</taxon>
        <taxon>Embryophyta</taxon>
        <taxon>Tracheophyta</taxon>
        <taxon>Spermatophyta</taxon>
        <taxon>Magnoliopsida</taxon>
        <taxon>eudicotyledons</taxon>
        <taxon>Gunneridae</taxon>
        <taxon>Pentapetalae</taxon>
        <taxon>rosids</taxon>
        <taxon>fabids</taxon>
        <taxon>Fagales</taxon>
        <taxon>Juglandaceae</taxon>
        <taxon>Juglans</taxon>
    </lineage>
</organism>
<dbReference type="EMBL" id="KT351091">
    <property type="protein sequence ID" value="ALS35596.1"/>
    <property type="molecule type" value="mRNA"/>
</dbReference>
<comment type="catalytic activity">
    <reaction evidence="3">
        <text>RX + glutathione = an S-substituted glutathione + a halide anion + H(+)</text>
        <dbReference type="Rhea" id="RHEA:16437"/>
        <dbReference type="ChEBI" id="CHEBI:15378"/>
        <dbReference type="ChEBI" id="CHEBI:16042"/>
        <dbReference type="ChEBI" id="CHEBI:17792"/>
        <dbReference type="ChEBI" id="CHEBI:57925"/>
        <dbReference type="ChEBI" id="CHEBI:90779"/>
        <dbReference type="EC" id="2.5.1.18"/>
    </reaction>
</comment>
<dbReference type="PANTHER" id="PTHR11260">
    <property type="entry name" value="GLUTATHIONE S-TRANSFERASE, GST, SUPERFAMILY, GST DOMAIN CONTAINING"/>
    <property type="match status" value="1"/>
</dbReference>
<gene>
    <name evidence="7" type="primary">GSTTau1</name>
</gene>
<reference evidence="7" key="1">
    <citation type="submission" date="2015-07" db="EMBL/GenBank/DDBJ databases">
        <title>Transient Expression a Tau Subfamily Glutathione S-transferase gene from Juglans regia (JrGSTTau1) involved chilling tolerance improvement.</title>
        <authorList>
            <person name="Yang G."/>
            <person name="Xu Z."/>
            <person name="Su L."/>
        </authorList>
    </citation>
    <scope>NUCLEOTIDE SEQUENCE</scope>
</reference>
<sequence>MEEVKVLGFWPSPYSHRVIWALKLKGVKYEYIEEDIGNKSHMLLQYNPVHEMTPVLVHGGRPIAESFVILQYIEDTWPHNYPLLPKDAHERALARFWINFGEDKRPIFSVFFQVSEEKEEKDRGDEMKEVLEFLKILEEQALGDKKFFGGDKIGMVDIVYGWLSYLFKCSEEMKGVKLLEPSTFPRLHAWAENFRQVSVIKDNLPDYTKLLIYLKSVREKITAQNPTSK</sequence>
<evidence type="ECO:0000256" key="3">
    <source>
        <dbReference type="ARBA" id="ARBA00047960"/>
    </source>
</evidence>
<dbReference type="CDD" id="cd03058">
    <property type="entry name" value="GST_N_Tau"/>
    <property type="match status" value="1"/>
</dbReference>